<dbReference type="SUPFAM" id="SSF52777">
    <property type="entry name" value="CoA-dependent acyltransferases"/>
    <property type="match status" value="1"/>
</dbReference>
<dbReference type="InterPro" id="IPR023213">
    <property type="entry name" value="CAT-like_dom_sf"/>
</dbReference>
<gene>
    <name evidence="2" type="ORF">NP596_21290</name>
</gene>
<organism evidence="2 3">
    <name type="scientific">Methylomonas rivi</name>
    <dbReference type="NCBI Taxonomy" id="2952226"/>
    <lineage>
        <taxon>Bacteria</taxon>
        <taxon>Pseudomonadati</taxon>
        <taxon>Pseudomonadota</taxon>
        <taxon>Gammaproteobacteria</taxon>
        <taxon>Methylococcales</taxon>
        <taxon>Methylococcaceae</taxon>
        <taxon>Methylomonas</taxon>
    </lineage>
</organism>
<accession>A0ABT1UAW3</accession>
<evidence type="ECO:0000256" key="1">
    <source>
        <dbReference type="SAM" id="MobiDB-lite"/>
    </source>
</evidence>
<dbReference type="Gene3D" id="3.30.559.10">
    <property type="entry name" value="Chloramphenicol acetyltransferase-like domain"/>
    <property type="match status" value="1"/>
</dbReference>
<protein>
    <submittedName>
        <fullName evidence="2">Uncharacterized protein</fullName>
    </submittedName>
</protein>
<comment type="caution">
    <text evidence="2">The sequence shown here is derived from an EMBL/GenBank/DDBJ whole genome shotgun (WGS) entry which is preliminary data.</text>
</comment>
<reference evidence="2 3" key="1">
    <citation type="submission" date="2022-07" db="EMBL/GenBank/DDBJ databases">
        <title>Methylomonas rivi sp. nov., Methylomonas rosea sp. nov., Methylomonas aureus sp. nov. and Methylomonas subterranea sp. nov., four novel methanotrophs isolated from a freshwater creek and the deep terrestrial subsurface.</title>
        <authorList>
            <person name="Abin C."/>
            <person name="Sankaranarayanan K."/>
            <person name="Garner C."/>
            <person name="Sindelar R."/>
            <person name="Kotary K."/>
            <person name="Garner R."/>
            <person name="Barclay S."/>
            <person name="Lawson P."/>
            <person name="Krumholz L."/>
        </authorList>
    </citation>
    <scope>NUCLEOTIDE SEQUENCE [LARGE SCALE GENOMIC DNA]</scope>
    <source>
        <strain evidence="2 3">WSC-6</strain>
    </source>
</reference>
<dbReference type="RefSeq" id="WP_256617386.1">
    <property type="nucleotide sequence ID" value="NZ_JANIBK010000302.1"/>
</dbReference>
<keyword evidence="3" id="KW-1185">Reference proteome</keyword>
<dbReference type="Proteomes" id="UP001524586">
    <property type="component" value="Unassembled WGS sequence"/>
</dbReference>
<dbReference type="EMBL" id="JANIBK010000302">
    <property type="protein sequence ID" value="MCQ8131003.1"/>
    <property type="molecule type" value="Genomic_DNA"/>
</dbReference>
<sequence>MKLNTDSLAADKYPQPSPKSANPMAGEDLVRRFVGLPLEKRRLFLDRLQQQGGDFSKLPIPAQLCGDDDIPLSLVQQGLWVLHQLDPASTAYHIAGGVSIVGALDRGALQQAFD</sequence>
<evidence type="ECO:0000313" key="3">
    <source>
        <dbReference type="Proteomes" id="UP001524586"/>
    </source>
</evidence>
<name>A0ABT1UAW3_9GAMM</name>
<evidence type="ECO:0000313" key="2">
    <source>
        <dbReference type="EMBL" id="MCQ8131003.1"/>
    </source>
</evidence>
<feature type="region of interest" description="Disordered" evidence="1">
    <location>
        <begin position="1"/>
        <end position="26"/>
    </location>
</feature>
<proteinExistence type="predicted"/>
<feature type="non-terminal residue" evidence="2">
    <location>
        <position position="114"/>
    </location>
</feature>